<dbReference type="AlphaFoldDB" id="A0AAE3AAL7"/>
<keyword evidence="2" id="KW-1185">Reference proteome</keyword>
<dbReference type="SUPFAM" id="SSF89550">
    <property type="entry name" value="PHP domain-like"/>
    <property type="match status" value="1"/>
</dbReference>
<dbReference type="PANTHER" id="PTHR42924:SF3">
    <property type="entry name" value="POLYMERASE_HISTIDINOL PHOSPHATASE N-TERMINAL DOMAIN-CONTAINING PROTEIN"/>
    <property type="match status" value="1"/>
</dbReference>
<dbReference type="GO" id="GO:0035312">
    <property type="term" value="F:5'-3' DNA exonuclease activity"/>
    <property type="evidence" value="ECO:0007669"/>
    <property type="project" value="TreeGrafter"/>
</dbReference>
<evidence type="ECO:0000313" key="2">
    <source>
        <dbReference type="Proteomes" id="UP001198220"/>
    </source>
</evidence>
<dbReference type="Proteomes" id="UP001198220">
    <property type="component" value="Unassembled WGS sequence"/>
</dbReference>
<reference evidence="1 2" key="1">
    <citation type="submission" date="2021-10" db="EMBL/GenBank/DDBJ databases">
        <title>Anaerobic single-cell dispensing facilitates the cultivation of human gut bacteria.</title>
        <authorList>
            <person name="Afrizal A."/>
        </authorList>
    </citation>
    <scope>NUCLEOTIDE SEQUENCE [LARGE SCALE GENOMIC DNA]</scope>
    <source>
        <strain evidence="1 2">CLA-AA-H276</strain>
    </source>
</reference>
<dbReference type="RefSeq" id="WP_308460221.1">
    <property type="nucleotide sequence ID" value="NZ_JAJEPS010000025.1"/>
</dbReference>
<evidence type="ECO:0000313" key="1">
    <source>
        <dbReference type="EMBL" id="MCC2127619.1"/>
    </source>
</evidence>
<dbReference type="InterPro" id="IPR016195">
    <property type="entry name" value="Pol/histidinol_Pase-like"/>
</dbReference>
<gene>
    <name evidence="1" type="ORF">LKD36_15820</name>
</gene>
<comment type="caution">
    <text evidence="1">The sequence shown here is derived from an EMBL/GenBank/DDBJ whole genome shotgun (WGS) entry which is preliminary data.</text>
</comment>
<dbReference type="NCBIfam" id="NF038032">
    <property type="entry name" value="CehA_McbA_metalo"/>
    <property type="match status" value="1"/>
</dbReference>
<protein>
    <submittedName>
        <fullName evidence="1">CehA/McbA family metallohydrolase</fullName>
    </submittedName>
</protein>
<name>A0AAE3AAL7_9FIRM</name>
<dbReference type="PANTHER" id="PTHR42924">
    <property type="entry name" value="EXONUCLEASE"/>
    <property type="match status" value="1"/>
</dbReference>
<proteinExistence type="predicted"/>
<dbReference type="EMBL" id="JAJEPS010000025">
    <property type="protein sequence ID" value="MCC2127619.1"/>
    <property type="molecule type" value="Genomic_DNA"/>
</dbReference>
<dbReference type="InterPro" id="IPR052018">
    <property type="entry name" value="PHP_domain"/>
</dbReference>
<accession>A0AAE3AAL7</accession>
<dbReference type="GO" id="GO:0004534">
    <property type="term" value="F:5'-3' RNA exonuclease activity"/>
    <property type="evidence" value="ECO:0007669"/>
    <property type="project" value="TreeGrafter"/>
</dbReference>
<dbReference type="Gene3D" id="3.20.20.140">
    <property type="entry name" value="Metal-dependent hydrolases"/>
    <property type="match status" value="1"/>
</dbReference>
<sequence length="509" mass="57942">MKKTLTFHIEEKAETLQEGTFKVPSGCLTLTFVHDLDEAFAFLVFLLIRDPQGNLRLQKQLAHGEPVISLGQNGMDTTIGGVPGPIPGGEWTVQVCLFAEHLDRIMNGKKVCFSVTVSDEKAKITEQIGPHVWTRGSFAYEKYEYDRLYKKACRWYKGDFHTHTRLSDGKETTWNATRKAEKDELDYYVPTEHNVVHTGWQDTDVMILPGVEMTTILGHANLFGLTGRPEGLSGILSDKESEKLEMDIEAMIQECREKGWLFSVNHPFLYIWKWLYGDLKLADMNCLEIINDPTYAADEKAHAEEANQKAVYLSDLLWADGYRICAVGGSDSHNLLEERYGDAMEPSVPGDPATYVYMDGMSPEHLLNALKACHVYVTRHCSVENVLEADGRPVLFGDQLPYRTGEIRYEFRFLGLSEEPDVFFIENGERHSCSSVMKKDGIYRVKGTIKLSRCDYTWIRFGAETKDGQFLFYANPVTTGCKTEHKFITFEEVKTCLEGCWKDDQRNSF</sequence>
<organism evidence="1 2">
    <name type="scientific">Hominiventricola filiformis</name>
    <dbReference type="NCBI Taxonomy" id="2885352"/>
    <lineage>
        <taxon>Bacteria</taxon>
        <taxon>Bacillati</taxon>
        <taxon>Bacillota</taxon>
        <taxon>Clostridia</taxon>
        <taxon>Lachnospirales</taxon>
        <taxon>Lachnospiraceae</taxon>
        <taxon>Hominiventricola</taxon>
    </lineage>
</organism>